<evidence type="ECO:0000313" key="3">
    <source>
        <dbReference type="Proteomes" id="UP000824024"/>
    </source>
</evidence>
<sequence length="134" mass="16033">MINQEKVRDMTRMAAYENGDGEKEIRISTYRKQDYVALQLIKAFFFGTVAYAILLVFWLVLQEDLLIGIDSMEAIEKMGTRICVFWVIFLAVYMTGTFIWACKKYNLCRRNARNYMRRLRRVRKSYEKRNEISD</sequence>
<dbReference type="Proteomes" id="UP000824024">
    <property type="component" value="Unassembled WGS sequence"/>
</dbReference>
<dbReference type="EMBL" id="DXCH01000162">
    <property type="protein sequence ID" value="HIZ07431.1"/>
    <property type="molecule type" value="Genomic_DNA"/>
</dbReference>
<keyword evidence="1" id="KW-0472">Membrane</keyword>
<feature type="transmembrane region" description="Helical" evidence="1">
    <location>
        <begin position="40"/>
        <end position="61"/>
    </location>
</feature>
<accession>A0A9D2D2V8</accession>
<dbReference type="AlphaFoldDB" id="A0A9D2D2V8"/>
<proteinExistence type="predicted"/>
<evidence type="ECO:0000313" key="2">
    <source>
        <dbReference type="EMBL" id="HIZ07431.1"/>
    </source>
</evidence>
<gene>
    <name evidence="2" type="ORF">IAA08_05800</name>
</gene>
<feature type="transmembrane region" description="Helical" evidence="1">
    <location>
        <begin position="82"/>
        <end position="101"/>
    </location>
</feature>
<keyword evidence="1" id="KW-0812">Transmembrane</keyword>
<protein>
    <submittedName>
        <fullName evidence="2">Uncharacterized protein</fullName>
    </submittedName>
</protein>
<reference evidence="2" key="2">
    <citation type="submission" date="2021-04" db="EMBL/GenBank/DDBJ databases">
        <authorList>
            <person name="Gilroy R."/>
        </authorList>
    </citation>
    <scope>NUCLEOTIDE SEQUENCE</scope>
    <source>
        <strain evidence="2">CHK192-9172</strain>
    </source>
</reference>
<keyword evidence="1" id="KW-1133">Transmembrane helix</keyword>
<evidence type="ECO:0000256" key="1">
    <source>
        <dbReference type="SAM" id="Phobius"/>
    </source>
</evidence>
<organism evidence="2 3">
    <name type="scientific">Candidatus Eubacterium avistercoris</name>
    <dbReference type="NCBI Taxonomy" id="2838567"/>
    <lineage>
        <taxon>Bacteria</taxon>
        <taxon>Bacillati</taxon>
        <taxon>Bacillota</taxon>
        <taxon>Clostridia</taxon>
        <taxon>Eubacteriales</taxon>
        <taxon>Eubacteriaceae</taxon>
        <taxon>Eubacterium</taxon>
    </lineage>
</organism>
<reference evidence="2" key="1">
    <citation type="journal article" date="2021" name="PeerJ">
        <title>Extensive microbial diversity within the chicken gut microbiome revealed by metagenomics and culture.</title>
        <authorList>
            <person name="Gilroy R."/>
            <person name="Ravi A."/>
            <person name="Getino M."/>
            <person name="Pursley I."/>
            <person name="Horton D.L."/>
            <person name="Alikhan N.F."/>
            <person name="Baker D."/>
            <person name="Gharbi K."/>
            <person name="Hall N."/>
            <person name="Watson M."/>
            <person name="Adriaenssens E.M."/>
            <person name="Foster-Nyarko E."/>
            <person name="Jarju S."/>
            <person name="Secka A."/>
            <person name="Antonio M."/>
            <person name="Oren A."/>
            <person name="Chaudhuri R.R."/>
            <person name="La Ragione R."/>
            <person name="Hildebrand F."/>
            <person name="Pallen M.J."/>
        </authorList>
    </citation>
    <scope>NUCLEOTIDE SEQUENCE</scope>
    <source>
        <strain evidence="2">CHK192-9172</strain>
    </source>
</reference>
<comment type="caution">
    <text evidence="2">The sequence shown here is derived from an EMBL/GenBank/DDBJ whole genome shotgun (WGS) entry which is preliminary data.</text>
</comment>
<name>A0A9D2D2V8_9FIRM</name>